<evidence type="ECO:0000256" key="3">
    <source>
        <dbReference type="SAM" id="MobiDB-lite"/>
    </source>
</evidence>
<dbReference type="Pfam" id="PF00551">
    <property type="entry name" value="Formyl_trans_N"/>
    <property type="match status" value="1"/>
</dbReference>
<keyword evidence="2" id="KW-0378">Hydrolase</keyword>
<dbReference type="Gene3D" id="3.30.70.260">
    <property type="match status" value="1"/>
</dbReference>
<evidence type="ECO:0000313" key="6">
    <source>
        <dbReference type="Proteomes" id="UP001301350"/>
    </source>
</evidence>
<feature type="domain" description="ACT" evidence="4">
    <location>
        <begin position="74"/>
        <end position="159"/>
    </location>
</feature>
<dbReference type="GO" id="GO:0008864">
    <property type="term" value="F:formyltetrahydrofolate deformylase activity"/>
    <property type="evidence" value="ECO:0007669"/>
    <property type="project" value="InterPro"/>
</dbReference>
<dbReference type="InterPro" id="IPR045865">
    <property type="entry name" value="ACT-like_dom_sf"/>
</dbReference>
<dbReference type="InterPro" id="IPR002376">
    <property type="entry name" value="Formyl_transf_N"/>
</dbReference>
<dbReference type="GO" id="GO:0006189">
    <property type="term" value="P:'de novo' IMP biosynthetic process"/>
    <property type="evidence" value="ECO:0007669"/>
    <property type="project" value="InterPro"/>
</dbReference>
<dbReference type="InterPro" id="IPR004810">
    <property type="entry name" value="PurU"/>
</dbReference>
<evidence type="ECO:0000256" key="1">
    <source>
        <dbReference type="ARBA" id="ARBA00022563"/>
    </source>
</evidence>
<dbReference type="EMBL" id="JANCYW010000008">
    <property type="protein sequence ID" value="KAK4536335.1"/>
    <property type="molecule type" value="Genomic_DNA"/>
</dbReference>
<dbReference type="PANTHER" id="PTHR42706">
    <property type="entry name" value="FORMYLTETRAHYDROFOLATE DEFORMYLASE"/>
    <property type="match status" value="1"/>
</dbReference>
<feature type="region of interest" description="Disordered" evidence="3">
    <location>
        <begin position="31"/>
        <end position="58"/>
    </location>
</feature>
<keyword evidence="6" id="KW-1185">Reference proteome</keyword>
<dbReference type="SUPFAM" id="SSF55021">
    <property type="entry name" value="ACT-like"/>
    <property type="match status" value="1"/>
</dbReference>
<comment type="caution">
    <text evidence="5">The sequence shown here is derived from an EMBL/GenBank/DDBJ whole genome shotgun (WGS) entry which is preliminary data.</text>
</comment>
<sequence>MGFIASTFLQHLRRPERACWHIKRSRAASPPKMAPVRLRSTVPRPSPRARKALEADDHVVPPAAPPPATHHTATLLVQCADRTGVVAAIGQLLFGLGANIIECDQFTDQSACRYFQRVRLDYSNILVGAGNVRPMLEQAMRELVRRYPDMQWRVAYDSDRRRVGVLVSKMDHCLYDLLLRVRSGELPADVPVVISNHDDLRPVASMFGVDFHFVDAHKLGAEETERRIEELLFDKYAVDTVALARYMQILSRRYCERHAHRTINIHHSFLPAFEGGRPYHRAHERGVKLIGATAHYVTVELDSGPIIEQQVARITHRDSVENMIRKGRDLERLTLARAVRWHVEDRVLVHGNKTVVFDD</sequence>
<dbReference type="PROSITE" id="PS51671">
    <property type="entry name" value="ACT"/>
    <property type="match status" value="1"/>
</dbReference>
<protein>
    <recommendedName>
        <fullName evidence="4">ACT domain-containing protein</fullName>
    </recommendedName>
</protein>
<organism evidence="5 6">
    <name type="scientific">Cyanidium caldarium</name>
    <name type="common">Red alga</name>
    <dbReference type="NCBI Taxonomy" id="2771"/>
    <lineage>
        <taxon>Eukaryota</taxon>
        <taxon>Rhodophyta</taxon>
        <taxon>Bangiophyceae</taxon>
        <taxon>Cyanidiales</taxon>
        <taxon>Cyanidiaceae</taxon>
        <taxon>Cyanidium</taxon>
    </lineage>
</organism>
<dbReference type="NCBIfam" id="NF004684">
    <property type="entry name" value="PRK06027.1"/>
    <property type="match status" value="1"/>
</dbReference>
<evidence type="ECO:0000259" key="4">
    <source>
        <dbReference type="PROSITE" id="PS51671"/>
    </source>
</evidence>
<proteinExistence type="inferred from homology"/>
<dbReference type="NCBIfam" id="TIGR00655">
    <property type="entry name" value="PurU"/>
    <property type="match status" value="1"/>
</dbReference>
<dbReference type="InterPro" id="IPR002912">
    <property type="entry name" value="ACT_dom"/>
</dbReference>
<evidence type="ECO:0000313" key="5">
    <source>
        <dbReference type="EMBL" id="KAK4536335.1"/>
    </source>
</evidence>
<dbReference type="Gene3D" id="3.40.50.170">
    <property type="entry name" value="Formyl transferase, N-terminal domain"/>
    <property type="match status" value="1"/>
</dbReference>
<dbReference type="GO" id="GO:0006730">
    <property type="term" value="P:one-carbon metabolic process"/>
    <property type="evidence" value="ECO:0007669"/>
    <property type="project" value="UniProtKB-KW"/>
</dbReference>
<dbReference type="CDD" id="cd04875">
    <property type="entry name" value="ACT_F4HF-DF"/>
    <property type="match status" value="1"/>
</dbReference>
<dbReference type="PRINTS" id="PR01575">
    <property type="entry name" value="FFH4HYDRLASE"/>
</dbReference>
<name>A0AAV9IW39_CYACA</name>
<evidence type="ECO:0000256" key="2">
    <source>
        <dbReference type="ARBA" id="ARBA00022801"/>
    </source>
</evidence>
<dbReference type="InterPro" id="IPR036477">
    <property type="entry name" value="Formyl_transf_N_sf"/>
</dbReference>
<accession>A0AAV9IW39</accession>
<dbReference type="CDD" id="cd08648">
    <property type="entry name" value="FMT_core_Formyl-FH4-Hydrolase_C"/>
    <property type="match status" value="1"/>
</dbReference>
<reference evidence="5 6" key="1">
    <citation type="submission" date="2022-07" db="EMBL/GenBank/DDBJ databases">
        <title>Genome-wide signatures of adaptation to extreme environments.</title>
        <authorList>
            <person name="Cho C.H."/>
            <person name="Yoon H.S."/>
        </authorList>
    </citation>
    <scope>NUCLEOTIDE SEQUENCE [LARGE SCALE GENOMIC DNA]</scope>
    <source>
        <strain evidence="5 6">DBV 063 E5</strain>
    </source>
</reference>
<gene>
    <name evidence="5" type="ORF">CDCA_CDCA08G2360</name>
</gene>
<dbReference type="SUPFAM" id="SSF53328">
    <property type="entry name" value="Formyltransferase"/>
    <property type="match status" value="1"/>
</dbReference>
<dbReference type="PANTHER" id="PTHR42706:SF1">
    <property type="entry name" value="FORMYLTETRAHYDROFOLATE DEFORMYLASE 2, MITOCHONDRIAL"/>
    <property type="match status" value="1"/>
</dbReference>
<dbReference type="AlphaFoldDB" id="A0AAV9IW39"/>
<dbReference type="Proteomes" id="UP001301350">
    <property type="component" value="Unassembled WGS sequence"/>
</dbReference>
<keyword evidence="1" id="KW-0554">One-carbon metabolism</keyword>
<dbReference type="InterPro" id="IPR041729">
    <property type="entry name" value="Formyl-FH4-Hydrolase_C"/>
</dbReference>
<dbReference type="InterPro" id="IPR044074">
    <property type="entry name" value="PurU_ACT"/>
</dbReference>
<dbReference type="HAMAP" id="MF_01927">
    <property type="entry name" value="PurU"/>
    <property type="match status" value="1"/>
</dbReference>